<dbReference type="Proteomes" id="UP001549749">
    <property type="component" value="Unassembled WGS sequence"/>
</dbReference>
<proteinExistence type="predicted"/>
<keyword evidence="8" id="KW-1185">Reference proteome</keyword>
<name>A0ABV2TAW8_9BACT</name>
<feature type="domain" description="Methylamine utilisation protein MauE" evidence="6">
    <location>
        <begin position="5"/>
        <end position="131"/>
    </location>
</feature>
<keyword evidence="2 5" id="KW-0812">Transmembrane</keyword>
<evidence type="ECO:0000259" key="6">
    <source>
        <dbReference type="Pfam" id="PF07291"/>
    </source>
</evidence>
<sequence length="148" mass="16513">MRFRKISLEIIVALLIILFIYTGLNKMLDYTNFKFQLGRSPFIQSMSGFIAATLPAGEILVATLLVFKPTRMLGLYASFILMALFTGYIWLMLHYAYDLPCSCGGVLAVLSWKDHLIFNGVFTIISLIGILLQGKNNSITSSPTHKIA</sequence>
<keyword evidence="3 5" id="KW-1133">Transmembrane helix</keyword>
<reference evidence="7 8" key="1">
    <citation type="submission" date="2024-06" db="EMBL/GenBank/DDBJ databases">
        <title>Chitinophaga defluvii sp. nov., isolated from municipal sewage.</title>
        <authorList>
            <person name="Zhang L."/>
        </authorList>
    </citation>
    <scope>NUCLEOTIDE SEQUENCE [LARGE SCALE GENOMIC DNA]</scope>
    <source>
        <strain evidence="7 8">H8</strain>
    </source>
</reference>
<protein>
    <submittedName>
        <fullName evidence="7">MauE/DoxX family redox-associated membrane protein</fullName>
    </submittedName>
</protein>
<comment type="subcellular location">
    <subcellularLocation>
        <location evidence="1">Membrane</location>
        <topology evidence="1">Multi-pass membrane protein</topology>
    </subcellularLocation>
</comment>
<evidence type="ECO:0000256" key="3">
    <source>
        <dbReference type="ARBA" id="ARBA00022989"/>
    </source>
</evidence>
<keyword evidence="4 5" id="KW-0472">Membrane</keyword>
<evidence type="ECO:0000256" key="5">
    <source>
        <dbReference type="SAM" id="Phobius"/>
    </source>
</evidence>
<feature type="transmembrane region" description="Helical" evidence="5">
    <location>
        <begin position="74"/>
        <end position="96"/>
    </location>
</feature>
<accession>A0ABV2TAW8</accession>
<feature type="transmembrane region" description="Helical" evidence="5">
    <location>
        <begin position="44"/>
        <end position="67"/>
    </location>
</feature>
<evidence type="ECO:0000256" key="4">
    <source>
        <dbReference type="ARBA" id="ARBA00023136"/>
    </source>
</evidence>
<dbReference type="EMBL" id="JBEXAC010000002">
    <property type="protein sequence ID" value="MET7000176.1"/>
    <property type="molecule type" value="Genomic_DNA"/>
</dbReference>
<evidence type="ECO:0000313" key="7">
    <source>
        <dbReference type="EMBL" id="MET7000176.1"/>
    </source>
</evidence>
<dbReference type="RefSeq" id="WP_354662736.1">
    <property type="nucleotide sequence ID" value="NZ_JBEXAC010000002.1"/>
</dbReference>
<dbReference type="Pfam" id="PF07291">
    <property type="entry name" value="MauE"/>
    <property type="match status" value="1"/>
</dbReference>
<comment type="caution">
    <text evidence="7">The sequence shown here is derived from an EMBL/GenBank/DDBJ whole genome shotgun (WGS) entry which is preliminary data.</text>
</comment>
<feature type="transmembrane region" description="Helical" evidence="5">
    <location>
        <begin position="116"/>
        <end position="132"/>
    </location>
</feature>
<organism evidence="7 8">
    <name type="scientific">Chitinophaga defluvii</name>
    <dbReference type="NCBI Taxonomy" id="3163343"/>
    <lineage>
        <taxon>Bacteria</taxon>
        <taxon>Pseudomonadati</taxon>
        <taxon>Bacteroidota</taxon>
        <taxon>Chitinophagia</taxon>
        <taxon>Chitinophagales</taxon>
        <taxon>Chitinophagaceae</taxon>
        <taxon>Chitinophaga</taxon>
    </lineage>
</organism>
<evidence type="ECO:0000256" key="1">
    <source>
        <dbReference type="ARBA" id="ARBA00004141"/>
    </source>
</evidence>
<gene>
    <name evidence="7" type="ORF">ABR189_22485</name>
</gene>
<evidence type="ECO:0000313" key="8">
    <source>
        <dbReference type="Proteomes" id="UP001549749"/>
    </source>
</evidence>
<feature type="transmembrane region" description="Helical" evidence="5">
    <location>
        <begin position="7"/>
        <end position="24"/>
    </location>
</feature>
<evidence type="ECO:0000256" key="2">
    <source>
        <dbReference type="ARBA" id="ARBA00022692"/>
    </source>
</evidence>
<dbReference type="InterPro" id="IPR009908">
    <property type="entry name" value="Methylamine_util_MauE"/>
</dbReference>